<evidence type="ECO:0000256" key="1">
    <source>
        <dbReference type="ARBA" id="ARBA00001933"/>
    </source>
</evidence>
<accession>D9Q0D5</accession>
<evidence type="ECO:0000313" key="9">
    <source>
        <dbReference type="Proteomes" id="UP000000346"/>
    </source>
</evidence>
<name>D9Q0D5_ACIS3</name>
<dbReference type="Proteomes" id="UP000000346">
    <property type="component" value="Chromosome"/>
</dbReference>
<protein>
    <submittedName>
        <fullName evidence="8">Multiple substrate aminotransferase</fullName>
    </submittedName>
</protein>
<dbReference type="STRING" id="666510.ASAC_0366"/>
<comment type="similarity">
    <text evidence="2">Belongs to the class-I pyridoxal-phosphate-dependent aminotransferase family.</text>
</comment>
<keyword evidence="6" id="KW-0663">Pyridoxal phosphate</keyword>
<dbReference type="InterPro" id="IPR050859">
    <property type="entry name" value="Class-I_PLP-dep_aminotransf"/>
</dbReference>
<evidence type="ECO:0000313" key="8">
    <source>
        <dbReference type="EMBL" id="ADL18773.1"/>
    </source>
</evidence>
<organism evidence="8 9">
    <name type="scientific">Acidilobus saccharovorans (strain DSM 16705 / JCM 18335 / VKM B-2471 / 345-15)</name>
    <dbReference type="NCBI Taxonomy" id="666510"/>
    <lineage>
        <taxon>Archaea</taxon>
        <taxon>Thermoproteota</taxon>
        <taxon>Thermoprotei</taxon>
        <taxon>Acidilobales</taxon>
        <taxon>Acidilobaceae</taxon>
        <taxon>Acidilobus</taxon>
    </lineage>
</organism>
<dbReference type="Gene3D" id="3.90.1150.10">
    <property type="entry name" value="Aspartate Aminotransferase, domain 1"/>
    <property type="match status" value="1"/>
</dbReference>
<gene>
    <name evidence="8" type="ordered locus">ASAC_0366</name>
</gene>
<evidence type="ECO:0000256" key="2">
    <source>
        <dbReference type="ARBA" id="ARBA00007441"/>
    </source>
</evidence>
<dbReference type="FunCoup" id="D9Q0D5">
    <property type="interactions" value="17"/>
</dbReference>
<evidence type="ECO:0000259" key="7">
    <source>
        <dbReference type="Pfam" id="PF00155"/>
    </source>
</evidence>
<dbReference type="HOGENOM" id="CLU_017584_0_6_2"/>
<keyword evidence="5 8" id="KW-0808">Transferase</keyword>
<dbReference type="GO" id="GO:1901605">
    <property type="term" value="P:alpha-amino acid metabolic process"/>
    <property type="evidence" value="ECO:0007669"/>
    <property type="project" value="TreeGrafter"/>
</dbReference>
<dbReference type="OrthoDB" id="372018at2157"/>
<dbReference type="InterPro" id="IPR015422">
    <property type="entry name" value="PyrdxlP-dep_Trfase_small"/>
</dbReference>
<dbReference type="InParanoid" id="D9Q0D5"/>
<sequence>MIDVASKFSSGVKSLRPSEIREILALTENKKVLSLAGGLPGPEVFPKEELAAIASRVIEELGDSALQYSPTLGVMPFREAVADFVRGKGVKVTDNDRVAVTTGSQEAIYLLAMTLINPGDGIIVESPTYLAALNVFRYYGANFISIPLDENGMRTDLLEDSIKKAKEKGINVKMIYTVATCHNPTGVIMSDDRRKELMEIASKYDLLVIEDDPYSFFVFDDDVNFTHLKTMDDEGRVIYLGTFSKILAPGLRLGYMIADRQLVRAVELAKQMVDLHSSTLSQYIALYAIKEGVVDRTIEKARKSYREKRDVMIEALEEYMPDGSHWFRPRGGLFAFIYLPEGVDTSDMLQMAIDRGVAYVPGRSFFSDGSGANAMRINFSYLPPDKLREGIRIIANTAVDYLKAKGKVAS</sequence>
<dbReference type="KEGG" id="asc:ASAC_0366"/>
<keyword evidence="4 8" id="KW-0032">Aminotransferase</keyword>
<dbReference type="InterPro" id="IPR015424">
    <property type="entry name" value="PyrdxlP-dep_Trfase"/>
</dbReference>
<dbReference type="Gene3D" id="3.40.640.10">
    <property type="entry name" value="Type I PLP-dependent aspartate aminotransferase-like (Major domain)"/>
    <property type="match status" value="1"/>
</dbReference>
<dbReference type="CDD" id="cd00609">
    <property type="entry name" value="AAT_like"/>
    <property type="match status" value="1"/>
</dbReference>
<dbReference type="PANTHER" id="PTHR42790">
    <property type="entry name" value="AMINOTRANSFERASE"/>
    <property type="match status" value="1"/>
</dbReference>
<dbReference type="PANTHER" id="PTHR42790:SF19">
    <property type="entry name" value="KYNURENINE_ALPHA-AMINOADIPATE AMINOTRANSFERASE, MITOCHONDRIAL"/>
    <property type="match status" value="1"/>
</dbReference>
<dbReference type="EMBL" id="CP001742">
    <property type="protein sequence ID" value="ADL18773.1"/>
    <property type="molecule type" value="Genomic_DNA"/>
</dbReference>
<dbReference type="eggNOG" id="arCOG00492">
    <property type="taxonomic scope" value="Archaea"/>
</dbReference>
<dbReference type="AlphaFoldDB" id="D9Q0D5"/>
<dbReference type="SUPFAM" id="SSF53383">
    <property type="entry name" value="PLP-dependent transferases"/>
    <property type="match status" value="1"/>
</dbReference>
<proteinExistence type="inferred from homology"/>
<dbReference type="InterPro" id="IPR004839">
    <property type="entry name" value="Aminotransferase_I/II_large"/>
</dbReference>
<dbReference type="GO" id="GO:0008483">
    <property type="term" value="F:transaminase activity"/>
    <property type="evidence" value="ECO:0007669"/>
    <property type="project" value="UniProtKB-KW"/>
</dbReference>
<dbReference type="Pfam" id="PF00155">
    <property type="entry name" value="Aminotran_1_2"/>
    <property type="match status" value="1"/>
</dbReference>
<comment type="cofactor">
    <cofactor evidence="1">
        <name>pyridoxal 5'-phosphate</name>
        <dbReference type="ChEBI" id="CHEBI:597326"/>
    </cofactor>
</comment>
<dbReference type="FunFam" id="3.40.640.10:FF:000053">
    <property type="entry name" value="Aminotransferase, class I"/>
    <property type="match status" value="1"/>
</dbReference>
<dbReference type="GO" id="GO:0030170">
    <property type="term" value="F:pyridoxal phosphate binding"/>
    <property type="evidence" value="ECO:0007669"/>
    <property type="project" value="InterPro"/>
</dbReference>
<keyword evidence="9" id="KW-1185">Reference proteome</keyword>
<comment type="subunit">
    <text evidence="3">Homodimer.</text>
</comment>
<evidence type="ECO:0000256" key="6">
    <source>
        <dbReference type="ARBA" id="ARBA00022898"/>
    </source>
</evidence>
<evidence type="ECO:0000256" key="5">
    <source>
        <dbReference type="ARBA" id="ARBA00022679"/>
    </source>
</evidence>
<feature type="domain" description="Aminotransferase class I/classII large" evidence="7">
    <location>
        <begin position="51"/>
        <end position="393"/>
    </location>
</feature>
<reference evidence="8 9" key="1">
    <citation type="journal article" date="2010" name="Appl. Environ. Microbiol.">
        <title>The genome sequence of the crenarchaeon Acidilobus saccharovorans supports a new order, Acidilobales, and suggests an important ecological role in terrestrial acidic hot springs.</title>
        <authorList>
            <person name="Mardanov A.V."/>
            <person name="Svetlitchnyi V.A."/>
            <person name="Beletsky A.V."/>
            <person name="Prokofeva M.I."/>
            <person name="Bonch-Osmolovskaya E.A."/>
            <person name="Ravin N.V."/>
            <person name="Skryabin K.G."/>
        </authorList>
    </citation>
    <scope>NUCLEOTIDE SEQUENCE [LARGE SCALE GENOMIC DNA]</scope>
    <source>
        <strain evidence="9">DSM 16705 / JCM 18335 / VKM B-2471 / 345-15</strain>
    </source>
</reference>
<evidence type="ECO:0000256" key="4">
    <source>
        <dbReference type="ARBA" id="ARBA00022576"/>
    </source>
</evidence>
<dbReference type="InterPro" id="IPR015421">
    <property type="entry name" value="PyrdxlP-dep_Trfase_major"/>
</dbReference>
<evidence type="ECO:0000256" key="3">
    <source>
        <dbReference type="ARBA" id="ARBA00011738"/>
    </source>
</evidence>